<dbReference type="InterPro" id="IPR001452">
    <property type="entry name" value="SH3_domain"/>
</dbReference>
<feature type="compositionally biased region" description="Polar residues" evidence="3">
    <location>
        <begin position="1027"/>
        <end position="1036"/>
    </location>
</feature>
<name>A0A9P6QRV3_9FUNG</name>
<feature type="region of interest" description="Disordered" evidence="3">
    <location>
        <begin position="192"/>
        <end position="270"/>
    </location>
</feature>
<feature type="region of interest" description="Disordered" evidence="3">
    <location>
        <begin position="1021"/>
        <end position="1041"/>
    </location>
</feature>
<dbReference type="GO" id="GO:0030864">
    <property type="term" value="C:cortical actin cytoskeleton"/>
    <property type="evidence" value="ECO:0007669"/>
    <property type="project" value="TreeGrafter"/>
</dbReference>
<dbReference type="Pfam" id="PF00241">
    <property type="entry name" value="Cofilin_ADF"/>
    <property type="match status" value="1"/>
</dbReference>
<dbReference type="InterPro" id="IPR029006">
    <property type="entry name" value="ADF-H/Gelsolin-like_dom_sf"/>
</dbReference>
<evidence type="ECO:0000313" key="6">
    <source>
        <dbReference type="EMBL" id="KAG0296928.1"/>
    </source>
</evidence>
<dbReference type="GO" id="GO:0030833">
    <property type="term" value="P:regulation of actin filament polymerization"/>
    <property type="evidence" value="ECO:0007669"/>
    <property type="project" value="TreeGrafter"/>
</dbReference>
<dbReference type="CDD" id="cd11281">
    <property type="entry name" value="ADF_drebrin_like"/>
    <property type="match status" value="1"/>
</dbReference>
<dbReference type="InterPro" id="IPR036028">
    <property type="entry name" value="SH3-like_dom_sf"/>
</dbReference>
<feature type="compositionally biased region" description="Acidic residues" evidence="3">
    <location>
        <begin position="962"/>
        <end position="971"/>
    </location>
</feature>
<dbReference type="SMART" id="SM00326">
    <property type="entry name" value="SH3"/>
    <property type="match status" value="2"/>
</dbReference>
<dbReference type="SUPFAM" id="SSF55753">
    <property type="entry name" value="Actin depolymerizing proteins"/>
    <property type="match status" value="1"/>
</dbReference>
<dbReference type="PRINTS" id="PR00452">
    <property type="entry name" value="SH3DOMAIN"/>
</dbReference>
<evidence type="ECO:0000256" key="2">
    <source>
        <dbReference type="PROSITE-ProRule" id="PRU00192"/>
    </source>
</evidence>
<dbReference type="PROSITE" id="PS50002">
    <property type="entry name" value="SH3"/>
    <property type="match status" value="2"/>
</dbReference>
<dbReference type="PANTHER" id="PTHR10829">
    <property type="entry name" value="CORTACTIN AND DREBRIN"/>
    <property type="match status" value="1"/>
</dbReference>
<feature type="domain" description="ADF-H" evidence="5">
    <location>
        <begin position="6"/>
        <end position="159"/>
    </location>
</feature>
<feature type="region of interest" description="Disordered" evidence="3">
    <location>
        <begin position="1105"/>
        <end position="1130"/>
    </location>
</feature>
<dbReference type="AlphaFoldDB" id="A0A9P6QRV3"/>
<evidence type="ECO:0000259" key="4">
    <source>
        <dbReference type="PROSITE" id="PS50002"/>
    </source>
</evidence>
<dbReference type="GO" id="GO:0051015">
    <property type="term" value="F:actin filament binding"/>
    <property type="evidence" value="ECO:0007669"/>
    <property type="project" value="TreeGrafter"/>
</dbReference>
<sequence length="1156" mass="128908">MSLQVNFTTHGHDLKATYESILRPSHPKNSNNWAMFGYDKGTNDLKVLGQGDGGLEELEDEFMDGKIQYAFARIIDPNTELNKFILIAWCGDGVPESKKGLFNSHLADVSNFLKASGKQQSKTSSNAYSRLHFTQGYHLQINARCEADVTPAQILKRVNEGSGSKYSVHKETYEQEKIRPLQSAYKRTEIPDIAAMQRNPSKPEPAPKYGLAKTLESTPSTPVPTTTPASVTRSWNAPAVNTPPPISAVKPAERTWKSSGASSYTGTAGVTFNKVAPPSSLLNYGNKNSSTNSSSSSPASSTIPATRNDPAMNKAQQMRLEREAREKEERERIKREIEASEARDRQAQGQSNAFKEAEEKRQREQREQEERQRAQDRAREEREAREKEERARADAEDAARSAREEMKAREQAAQEQDQKRQMEEQQRQREKEEKEAADKRAKQQREEEEKAEKKRVQAQEDERRRQEAEEEERERAAQAAAAAVQATAQAAASQVSHAGHEVAPGSVSAVVLYSYEQTEENEMSLIEGEVIVNVTELDVGWWSGESMDGTRSGLFPANYVEVVENAQDHVAVAPAAVHYEEEDEHAAHHVDAPASNGHARAEVADAASSGPSAVALYDYSAGEPNELSFAEGDVITDIEFVTEDWWNGTSNGASGLFPYFFPEHAQKQLTAQERECIGSVVGSSFLLLDLPLRYVLQYAMNHLQRSIISSDSDSNTERESYSRTVLIVTDSRTSLQEFMRKERQICNELYSSCANDDDKSNIHPWSHLWSPPHPPPPDEYSTETPTLSPITAPSIPSVDHPQESKPIVFRPDLWARIQIRYAPTIRHVQSLFRCLHLIPEITQGKTFGGSGGRDAHESVVPSSCTIIEEDVERVVTPPTLVILLGCFGHDRSLKTRRFPMLYIVPTFSSLGTFDETECVVDRDQEDKSLRGARRQAGNGRSSGAGGRVGRFEDVGEVSENYECGEDEEEGEELDAEELEELEHSEYIQMVANTMAEIKDSLSWLERSTGRQPELLVVEDTGQDHTDPSQLYASSRSTTTQQQQETMMPTVRELWLQTVLGFWVDAFIKTGPSLSSLNQQQQQEPRRESYRLWVRTQESLGAAFTTTATTASPSTWAEEGRSPNAGSGAPAASNGAVLVVQWHFDREGKRVDFEVVS</sequence>
<dbReference type="OrthoDB" id="5971719at2759"/>
<evidence type="ECO:0000256" key="3">
    <source>
        <dbReference type="SAM" id="MobiDB-lite"/>
    </source>
</evidence>
<reference evidence="6" key="1">
    <citation type="journal article" date="2020" name="Fungal Divers.">
        <title>Resolving the Mortierellaceae phylogeny through synthesis of multi-gene phylogenetics and phylogenomics.</title>
        <authorList>
            <person name="Vandepol N."/>
            <person name="Liber J."/>
            <person name="Desiro A."/>
            <person name="Na H."/>
            <person name="Kennedy M."/>
            <person name="Barry K."/>
            <person name="Grigoriev I.V."/>
            <person name="Miller A.N."/>
            <person name="O'Donnell K."/>
            <person name="Stajich J.E."/>
            <person name="Bonito G."/>
        </authorList>
    </citation>
    <scope>NUCLEOTIDE SEQUENCE</scope>
    <source>
        <strain evidence="6">NVP60</strain>
    </source>
</reference>
<feature type="compositionally biased region" description="Low complexity" evidence="3">
    <location>
        <begin position="217"/>
        <end position="234"/>
    </location>
</feature>
<accession>A0A9P6QRV3</accession>
<dbReference type="GO" id="GO:0005884">
    <property type="term" value="C:actin filament"/>
    <property type="evidence" value="ECO:0007669"/>
    <property type="project" value="TreeGrafter"/>
</dbReference>
<dbReference type="PANTHER" id="PTHR10829:SF25">
    <property type="entry name" value="DREBRIN-LIKE PROTEIN"/>
    <property type="match status" value="1"/>
</dbReference>
<feature type="compositionally biased region" description="Basic and acidic residues" evidence="3">
    <location>
        <begin position="355"/>
        <end position="467"/>
    </location>
</feature>
<dbReference type="Pfam" id="PF00018">
    <property type="entry name" value="SH3_1"/>
    <property type="match status" value="1"/>
</dbReference>
<feature type="compositionally biased region" description="Low complexity" evidence="3">
    <location>
        <begin position="1121"/>
        <end position="1130"/>
    </location>
</feature>
<comment type="caution">
    <text evidence="6">The sequence shown here is derived from an EMBL/GenBank/DDBJ whole genome shotgun (WGS) entry which is preliminary data.</text>
</comment>
<evidence type="ECO:0000256" key="1">
    <source>
        <dbReference type="ARBA" id="ARBA00022443"/>
    </source>
</evidence>
<dbReference type="Proteomes" id="UP000823405">
    <property type="component" value="Unassembled WGS sequence"/>
</dbReference>
<gene>
    <name evidence="6" type="ORF">BGZ97_004387</name>
</gene>
<dbReference type="PROSITE" id="PS51263">
    <property type="entry name" value="ADF_H"/>
    <property type="match status" value="1"/>
</dbReference>
<feature type="domain" description="SH3" evidence="4">
    <location>
        <begin position="608"/>
        <end position="667"/>
    </location>
</feature>
<feature type="compositionally biased region" description="Low complexity" evidence="3">
    <location>
        <begin position="258"/>
        <end position="269"/>
    </location>
</feature>
<dbReference type="EMBL" id="JAAAIN010002096">
    <property type="protein sequence ID" value="KAG0296928.1"/>
    <property type="molecule type" value="Genomic_DNA"/>
</dbReference>
<feature type="region of interest" description="Disordered" evidence="3">
    <location>
        <begin position="283"/>
        <end position="479"/>
    </location>
</feature>
<feature type="compositionally biased region" description="Basic and acidic residues" evidence="3">
    <location>
        <begin position="319"/>
        <end position="346"/>
    </location>
</feature>
<dbReference type="InterPro" id="IPR002108">
    <property type="entry name" value="ADF-H"/>
</dbReference>
<feature type="region of interest" description="Disordered" evidence="3">
    <location>
        <begin position="765"/>
        <end position="786"/>
    </location>
</feature>
<dbReference type="Gene3D" id="2.30.30.40">
    <property type="entry name" value="SH3 Domains"/>
    <property type="match status" value="2"/>
</dbReference>
<feature type="domain" description="SH3" evidence="4">
    <location>
        <begin position="504"/>
        <end position="565"/>
    </location>
</feature>
<keyword evidence="1 2" id="KW-0728">SH3 domain</keyword>
<feature type="compositionally biased region" description="Low complexity" evidence="3">
    <location>
        <begin position="288"/>
        <end position="305"/>
    </location>
</feature>
<feature type="region of interest" description="Disordered" evidence="3">
    <location>
        <begin position="924"/>
        <end position="971"/>
    </location>
</feature>
<proteinExistence type="predicted"/>
<dbReference type="GO" id="GO:0030427">
    <property type="term" value="C:site of polarized growth"/>
    <property type="evidence" value="ECO:0007669"/>
    <property type="project" value="TreeGrafter"/>
</dbReference>
<evidence type="ECO:0000313" key="7">
    <source>
        <dbReference type="Proteomes" id="UP000823405"/>
    </source>
</evidence>
<organism evidence="6 7">
    <name type="scientific">Linnemannia gamsii</name>
    <dbReference type="NCBI Taxonomy" id="64522"/>
    <lineage>
        <taxon>Eukaryota</taxon>
        <taxon>Fungi</taxon>
        <taxon>Fungi incertae sedis</taxon>
        <taxon>Mucoromycota</taxon>
        <taxon>Mortierellomycotina</taxon>
        <taxon>Mortierellomycetes</taxon>
        <taxon>Mortierellales</taxon>
        <taxon>Mortierellaceae</taxon>
        <taxon>Linnemannia</taxon>
    </lineage>
</organism>
<keyword evidence="7" id="KW-1185">Reference proteome</keyword>
<dbReference type="SUPFAM" id="SSF50044">
    <property type="entry name" value="SH3-domain"/>
    <property type="match status" value="2"/>
</dbReference>
<evidence type="ECO:0000259" key="5">
    <source>
        <dbReference type="PROSITE" id="PS51263"/>
    </source>
</evidence>
<dbReference type="Gene3D" id="3.40.20.10">
    <property type="entry name" value="Severin"/>
    <property type="match status" value="1"/>
</dbReference>
<protein>
    <submittedName>
        <fullName evidence="6">Uncharacterized protein</fullName>
    </submittedName>
</protein>
<dbReference type="Pfam" id="PF14604">
    <property type="entry name" value="SH3_9"/>
    <property type="match status" value="1"/>
</dbReference>